<feature type="compositionally biased region" description="Polar residues" evidence="1">
    <location>
        <begin position="64"/>
        <end position="80"/>
    </location>
</feature>
<feature type="compositionally biased region" description="Basic and acidic residues" evidence="1">
    <location>
        <begin position="645"/>
        <end position="654"/>
    </location>
</feature>
<feature type="compositionally biased region" description="Acidic residues" evidence="1">
    <location>
        <begin position="692"/>
        <end position="706"/>
    </location>
</feature>
<feature type="compositionally biased region" description="Low complexity" evidence="1">
    <location>
        <begin position="682"/>
        <end position="691"/>
    </location>
</feature>
<feature type="compositionally biased region" description="Polar residues" evidence="1">
    <location>
        <begin position="820"/>
        <end position="840"/>
    </location>
</feature>
<name>A0A5N5SV78_9CRUS</name>
<feature type="compositionally biased region" description="Polar residues" evidence="1">
    <location>
        <begin position="785"/>
        <end position="794"/>
    </location>
</feature>
<dbReference type="EMBL" id="SEYY01019759">
    <property type="protein sequence ID" value="KAB7497917.1"/>
    <property type="molecule type" value="Genomic_DNA"/>
</dbReference>
<feature type="region of interest" description="Disordered" evidence="1">
    <location>
        <begin position="407"/>
        <end position="427"/>
    </location>
</feature>
<feature type="compositionally biased region" description="Low complexity" evidence="1">
    <location>
        <begin position="1"/>
        <end position="20"/>
    </location>
</feature>
<feature type="compositionally biased region" description="Polar residues" evidence="1">
    <location>
        <begin position="572"/>
        <end position="584"/>
    </location>
</feature>
<feature type="compositionally biased region" description="Low complexity" evidence="1">
    <location>
        <begin position="407"/>
        <end position="418"/>
    </location>
</feature>
<dbReference type="Proteomes" id="UP000326759">
    <property type="component" value="Unassembled WGS sequence"/>
</dbReference>
<feature type="region of interest" description="Disordered" evidence="1">
    <location>
        <begin position="1"/>
        <end position="80"/>
    </location>
</feature>
<evidence type="ECO:0000313" key="3">
    <source>
        <dbReference type="Proteomes" id="UP000326759"/>
    </source>
</evidence>
<feature type="compositionally biased region" description="Basic and acidic residues" evidence="1">
    <location>
        <begin position="731"/>
        <end position="744"/>
    </location>
</feature>
<feature type="region of interest" description="Disordered" evidence="1">
    <location>
        <begin position="645"/>
        <end position="799"/>
    </location>
</feature>
<comment type="caution">
    <text evidence="2">The sequence shown here is derived from an EMBL/GenBank/DDBJ whole genome shotgun (WGS) entry which is preliminary data.</text>
</comment>
<feature type="compositionally biased region" description="Pro residues" evidence="1">
    <location>
        <begin position="51"/>
        <end position="61"/>
    </location>
</feature>
<sequence>VTFDSGSPNSPVQPSPVNNGDNSSLNIPSKPPPCPEKRKRKRSRSSDHSPPRSPPPPPPPASLIMTSQPPNLLGTQGVQTSTTSIRQLPSIGPSLTNSSMKITVTGGMTRSNSAGSGPGPSSSSTTTQQKVILVSTSAASGTVGNIYQRSISVPILKSPQTNISNIPTSILGGGSVAVACSGQVAPQSSILKGAVTTPTTSGSSIINKIRPRYASSILSQGSSSLPGLPPRPAPRGRSNSLVLQSEENNNSTSKISGGSSFSQSGISSSDIPGFSSISSSNHLNIIGPNSVQMRHTSSGAQKSNVQVKQEGGKLLTHTIVSGSTPGSGSNIGNISNSNIISATTAGGSSSVAGSRIIGRTSIPNSSQGLYVVSTSSGTITVVTRTVASASVSNPRVVTVNTVNSSRPSIVRGSSSPSVLTVGSNQKSVSTMRQTGSIRPVISGPKSNVIVVHKGTIGAGTRPVGLQGLRDLSAKIIKPTAPGISSNIGGHSGILSGTLVVKPSTSTKVSSIISSTKDIISTNGTSFVSSSVTTTASSSGNNVIVVDFNESKSSVSTQNPTVLTHVVHAPSAIPSTSVRNPNSLFSSTTKSHSEASSSTLQKRESSSSSHDISTVSASSSLPSTFRVIKSPSLSSDLDEAGFEGAHSDLQHRTGERTPNLVTSSSDIKDSMEDPDEGERKLSSRGTRTSLSLEPEEDDVGEEDEEDNDWLKLGLDDEDEVEMEDEIEDEDEDKRSEGSSDAEKSNRVANKIIENEADVVEGSSKDIEDDDGNEVSEGKHIKPGTSGEASVSSSTGTEKEGELQILVQKAIEETFSLSNIAGVSSSSAIQARSDTPLSSSTPLRDESSLGSMSELDPASGYFYSPAGENSSEPTSNKADSPSPKDDEYLPDDN</sequence>
<dbReference type="AlphaFoldDB" id="A0A5N5SV78"/>
<feature type="compositionally biased region" description="Polar residues" evidence="1">
    <location>
        <begin position="105"/>
        <end position="114"/>
    </location>
</feature>
<evidence type="ECO:0000256" key="1">
    <source>
        <dbReference type="SAM" id="MobiDB-lite"/>
    </source>
</evidence>
<feature type="non-terminal residue" evidence="2">
    <location>
        <position position="1"/>
    </location>
</feature>
<feature type="compositionally biased region" description="Low complexity" evidence="1">
    <location>
        <begin position="605"/>
        <end position="616"/>
    </location>
</feature>
<feature type="region of interest" description="Disordered" evidence="1">
    <location>
        <begin position="572"/>
        <end position="616"/>
    </location>
</feature>
<evidence type="ECO:0000313" key="2">
    <source>
        <dbReference type="EMBL" id="KAB7497917.1"/>
    </source>
</evidence>
<feature type="compositionally biased region" description="Acidic residues" evidence="1">
    <location>
        <begin position="714"/>
        <end position="730"/>
    </location>
</feature>
<feature type="compositionally biased region" description="Low complexity" evidence="1">
    <location>
        <begin position="585"/>
        <end position="598"/>
    </location>
</feature>
<feature type="compositionally biased region" description="Polar residues" evidence="1">
    <location>
        <begin position="865"/>
        <end position="877"/>
    </location>
</feature>
<keyword evidence="3" id="KW-1185">Reference proteome</keyword>
<gene>
    <name evidence="2" type="ORF">Anas_07914</name>
</gene>
<organism evidence="2 3">
    <name type="scientific">Armadillidium nasatum</name>
    <dbReference type="NCBI Taxonomy" id="96803"/>
    <lineage>
        <taxon>Eukaryota</taxon>
        <taxon>Metazoa</taxon>
        <taxon>Ecdysozoa</taxon>
        <taxon>Arthropoda</taxon>
        <taxon>Crustacea</taxon>
        <taxon>Multicrustacea</taxon>
        <taxon>Malacostraca</taxon>
        <taxon>Eumalacostraca</taxon>
        <taxon>Peracarida</taxon>
        <taxon>Isopoda</taxon>
        <taxon>Oniscidea</taxon>
        <taxon>Crinocheta</taxon>
        <taxon>Armadillidiidae</taxon>
        <taxon>Armadillidium</taxon>
    </lineage>
</organism>
<feature type="compositionally biased region" description="Basic and acidic residues" evidence="1">
    <location>
        <begin position="665"/>
        <end position="680"/>
    </location>
</feature>
<reference evidence="2 3" key="1">
    <citation type="journal article" date="2019" name="PLoS Biol.">
        <title>Sex chromosomes control vertical transmission of feminizing Wolbachia symbionts in an isopod.</title>
        <authorList>
            <person name="Becking T."/>
            <person name="Chebbi M.A."/>
            <person name="Giraud I."/>
            <person name="Moumen B."/>
            <person name="Laverre T."/>
            <person name="Caubet Y."/>
            <person name="Peccoud J."/>
            <person name="Gilbert C."/>
            <person name="Cordaux R."/>
        </authorList>
    </citation>
    <scope>NUCLEOTIDE SEQUENCE [LARGE SCALE GENOMIC DNA]</scope>
    <source>
        <strain evidence="2">ANa2</strain>
        <tissue evidence="2">Whole body excluding digestive tract and cuticle</tissue>
    </source>
</reference>
<proteinExistence type="predicted"/>
<dbReference type="OrthoDB" id="10035579at2759"/>
<feature type="region of interest" description="Disordered" evidence="1">
    <location>
        <begin position="820"/>
        <end position="891"/>
    </location>
</feature>
<accession>A0A5N5SV78</accession>
<protein>
    <submittedName>
        <fullName evidence="2">Uncharacterized protein</fullName>
    </submittedName>
</protein>
<feature type="region of interest" description="Disordered" evidence="1">
    <location>
        <begin position="105"/>
        <end position="128"/>
    </location>
</feature>